<keyword evidence="1" id="KW-1133">Transmembrane helix</keyword>
<dbReference type="AlphaFoldDB" id="A0A131XSM8"/>
<feature type="transmembrane region" description="Helical" evidence="1">
    <location>
        <begin position="123"/>
        <end position="144"/>
    </location>
</feature>
<sequence length="157" mass="18067">PLHVYVRVSGHTPSVGIHSSYCWVCVCTSTNVQVFSFVLCCFKCTLTNGVENLELTLTHAYLMYFLLFFLYWPFRCHVLYNTCFEASLCIVQVVYIFCYSVFLGVTVVSVLPGSLHHKFRTVSFYFSLCLLLIFCIALNSSWFLCCPRCKHSIFVTK</sequence>
<evidence type="ECO:0000256" key="1">
    <source>
        <dbReference type="SAM" id="Phobius"/>
    </source>
</evidence>
<protein>
    <submittedName>
        <fullName evidence="2">Uncharacterized protein</fullName>
    </submittedName>
</protein>
<feature type="transmembrane region" description="Helical" evidence="1">
    <location>
        <begin position="86"/>
        <end position="111"/>
    </location>
</feature>
<keyword evidence="1" id="KW-0472">Membrane</keyword>
<proteinExistence type="evidence at transcript level"/>
<keyword evidence="1" id="KW-0812">Transmembrane</keyword>
<accession>A0A131XSM8</accession>
<dbReference type="EMBL" id="GEFM01007215">
    <property type="protein sequence ID" value="JAP68581.1"/>
    <property type="molecule type" value="mRNA"/>
</dbReference>
<organism evidence="2">
    <name type="scientific">Ixodes ricinus</name>
    <name type="common">Common tick</name>
    <name type="synonym">Acarus ricinus</name>
    <dbReference type="NCBI Taxonomy" id="34613"/>
    <lineage>
        <taxon>Eukaryota</taxon>
        <taxon>Metazoa</taxon>
        <taxon>Ecdysozoa</taxon>
        <taxon>Arthropoda</taxon>
        <taxon>Chelicerata</taxon>
        <taxon>Arachnida</taxon>
        <taxon>Acari</taxon>
        <taxon>Parasitiformes</taxon>
        <taxon>Ixodida</taxon>
        <taxon>Ixodoidea</taxon>
        <taxon>Ixodidae</taxon>
        <taxon>Ixodinae</taxon>
        <taxon>Ixodes</taxon>
    </lineage>
</organism>
<reference evidence="2" key="1">
    <citation type="submission" date="2016-02" db="EMBL/GenBank/DDBJ databases">
        <title>RNAseq analyses of the midgut from blood- or serum-fed Ixodes ricinus ticks.</title>
        <authorList>
            <person name="Perner J."/>
            <person name="Provaznik J."/>
            <person name="Schrenkova J."/>
            <person name="Urbanova V."/>
            <person name="Ribeiro J.M."/>
            <person name="Kopacek P."/>
        </authorList>
    </citation>
    <scope>NUCLEOTIDE SEQUENCE</scope>
    <source>
        <tissue evidence="2">Gut</tissue>
    </source>
</reference>
<feature type="transmembrane region" description="Helical" evidence="1">
    <location>
        <begin position="55"/>
        <end position="74"/>
    </location>
</feature>
<name>A0A131XSM8_IXORI</name>
<feature type="non-terminal residue" evidence="2">
    <location>
        <position position="1"/>
    </location>
</feature>
<evidence type="ECO:0000313" key="2">
    <source>
        <dbReference type="EMBL" id="JAP68581.1"/>
    </source>
</evidence>